<dbReference type="InterPro" id="IPR043519">
    <property type="entry name" value="NT_sf"/>
</dbReference>
<dbReference type="EMBL" id="CP090893">
    <property type="protein sequence ID" value="ULU03220.1"/>
    <property type="molecule type" value="Genomic_DNA"/>
</dbReference>
<proteinExistence type="inferred from homology"/>
<comment type="similarity">
    <text evidence="1">Belongs to the Iojap/RsfS family.</text>
</comment>
<dbReference type="Gene3D" id="3.30.460.10">
    <property type="entry name" value="Beta Polymerase, domain 2"/>
    <property type="match status" value="1"/>
</dbReference>
<dbReference type="Proteomes" id="UP000827892">
    <property type="component" value="Chromosome III"/>
</dbReference>
<evidence type="ECO:0000313" key="3">
    <source>
        <dbReference type="Proteomes" id="UP000827892"/>
    </source>
</evidence>
<dbReference type="SUPFAM" id="SSF81301">
    <property type="entry name" value="Nucleotidyltransferase"/>
    <property type="match status" value="1"/>
</dbReference>
<accession>A0AAE9DG15</accession>
<dbReference type="PANTHER" id="PTHR21043">
    <property type="entry name" value="IOJAP SUPERFAMILY ORTHOLOG"/>
    <property type="match status" value="1"/>
</dbReference>
<name>A0AAE9DG15_CAEBR</name>
<evidence type="ECO:0000256" key="1">
    <source>
        <dbReference type="ARBA" id="ARBA00010574"/>
    </source>
</evidence>
<dbReference type="PANTHER" id="PTHR21043:SF0">
    <property type="entry name" value="MITOCHONDRIAL ASSEMBLY OF RIBOSOMAL LARGE SUBUNIT PROTEIN 1"/>
    <property type="match status" value="1"/>
</dbReference>
<evidence type="ECO:0000313" key="2">
    <source>
        <dbReference type="EMBL" id="ULU03220.1"/>
    </source>
</evidence>
<gene>
    <name evidence="2" type="ORF">L3Y34_002656</name>
</gene>
<protein>
    <submittedName>
        <fullName evidence="2">Uncharacterized protein</fullName>
    </submittedName>
</protein>
<dbReference type="Pfam" id="PF02410">
    <property type="entry name" value="RsfS"/>
    <property type="match status" value="1"/>
</dbReference>
<organism evidence="2 3">
    <name type="scientific">Caenorhabditis briggsae</name>
    <dbReference type="NCBI Taxonomy" id="6238"/>
    <lineage>
        <taxon>Eukaryota</taxon>
        <taxon>Metazoa</taxon>
        <taxon>Ecdysozoa</taxon>
        <taxon>Nematoda</taxon>
        <taxon>Chromadorea</taxon>
        <taxon>Rhabditida</taxon>
        <taxon>Rhabditina</taxon>
        <taxon>Rhabditomorpha</taxon>
        <taxon>Rhabditoidea</taxon>
        <taxon>Rhabditidae</taxon>
        <taxon>Peloderinae</taxon>
        <taxon>Caenorhabditis</taxon>
    </lineage>
</organism>
<sequence length="187" mass="21738">MLSGIFRNSFPKFPRRCLSTFIEEEYFEDYGIPKEAPPPKEDVTKRFRRPESDDVDFVETIVGALGEQKARDVFVVKSDDKEMTPYSHRIVCSVFNSRQAAAISENLREILKMENEQSYGSSNVKSNTKRSKGWYVSEIEGVQIHVMSEDCREKYDLEAVWSGDDRILEQIDELKNRILLPPKRFTN</sequence>
<dbReference type="InterPro" id="IPR004394">
    <property type="entry name" value="Iojap/RsfS/C7orf30"/>
</dbReference>
<reference evidence="2 3" key="1">
    <citation type="submission" date="2022-05" db="EMBL/GenBank/DDBJ databases">
        <title>Chromosome-level reference genomes for two strains of Caenorhabditis briggsae: an improved platform for comparative genomics.</title>
        <authorList>
            <person name="Stevens L."/>
            <person name="Andersen E.C."/>
        </authorList>
    </citation>
    <scope>NUCLEOTIDE SEQUENCE [LARGE SCALE GENOMIC DNA]</scope>
    <source>
        <strain evidence="2">QX1410_ONT</strain>
        <tissue evidence="2">Whole-organism</tissue>
    </source>
</reference>
<dbReference type="AlphaFoldDB" id="A0AAE9DG15"/>
<dbReference type="OMA" id="GWYVSEV"/>